<protein>
    <submittedName>
        <fullName evidence="1">Uncharacterized protein</fullName>
    </submittedName>
</protein>
<organism evidence="1 2">
    <name type="scientific">Peptoanaerobacter stomatis</name>
    <dbReference type="NCBI Taxonomy" id="796937"/>
    <lineage>
        <taxon>Bacteria</taxon>
        <taxon>Bacillati</taxon>
        <taxon>Bacillota</taxon>
        <taxon>Clostridia</taxon>
        <taxon>Peptostreptococcales</taxon>
        <taxon>Filifactoraceae</taxon>
        <taxon>Peptoanaerobacter</taxon>
    </lineage>
</organism>
<dbReference type="EMBL" id="ALNK01000015">
    <property type="protein sequence ID" value="EJU23648.1"/>
    <property type="molecule type" value="Genomic_DNA"/>
</dbReference>
<proteinExistence type="predicted"/>
<keyword evidence="2" id="KW-1185">Reference proteome</keyword>
<reference evidence="1 2" key="1">
    <citation type="submission" date="2012-07" db="EMBL/GenBank/DDBJ databases">
        <authorList>
            <person name="Durkin A.S."/>
            <person name="McCorrison J."/>
            <person name="Torralba M."/>
            <person name="Gillis M."/>
            <person name="Methe B."/>
            <person name="Sutton G."/>
            <person name="Nelson K.E."/>
        </authorList>
    </citation>
    <scope>NUCLEOTIDE SEQUENCE [LARGE SCALE GENOMIC DNA]</scope>
    <source>
        <strain evidence="1 2">OBRC8</strain>
    </source>
</reference>
<dbReference type="AlphaFoldDB" id="J6HMN6"/>
<evidence type="ECO:0000313" key="1">
    <source>
        <dbReference type="EMBL" id="EJU23648.1"/>
    </source>
</evidence>
<accession>J6HMN6</accession>
<name>J6HMN6_9FIRM</name>
<dbReference type="Proteomes" id="UP000005244">
    <property type="component" value="Unassembled WGS sequence"/>
</dbReference>
<evidence type="ECO:0000313" key="2">
    <source>
        <dbReference type="Proteomes" id="UP000005244"/>
    </source>
</evidence>
<gene>
    <name evidence="1" type="ORF">HMPREF1143_2019</name>
</gene>
<sequence length="53" mass="6444">MYKIFLYNTYDNIIIDNLYKKFINSVIFYLNYCNSIDLLNFNIKNFKNGALYV</sequence>
<comment type="caution">
    <text evidence="1">The sequence shown here is derived from an EMBL/GenBank/DDBJ whole genome shotgun (WGS) entry which is preliminary data.</text>
</comment>